<dbReference type="RefSeq" id="WP_065232702.1">
    <property type="nucleotide sequence ID" value="NZ_JTJO01000071.1"/>
</dbReference>
<feature type="signal peptide" evidence="1">
    <location>
        <begin position="1"/>
        <end position="22"/>
    </location>
</feature>
<dbReference type="OrthoDB" id="9969716at2"/>
<evidence type="ECO:0000313" key="2">
    <source>
        <dbReference type="EMBL" id="OBW95837.1"/>
    </source>
</evidence>
<dbReference type="PATRIC" id="fig|750.22.peg.2299"/>
<name>A0A1A7P054_9PAST</name>
<keyword evidence="1" id="KW-0732">Signal</keyword>
<dbReference type="EMBL" id="JTJO01000071">
    <property type="protein sequence ID" value="OBW95837.1"/>
    <property type="molecule type" value="Genomic_DNA"/>
</dbReference>
<gene>
    <name evidence="2" type="ORF">QV03_11210</name>
</gene>
<reference evidence="2 3" key="1">
    <citation type="submission" date="2014-11" db="EMBL/GenBank/DDBJ databases">
        <title>Pan-genome of Gallibacterium spp.</title>
        <authorList>
            <person name="Kudirkiene E."/>
            <person name="Bojesen A.M."/>
        </authorList>
    </citation>
    <scope>NUCLEOTIDE SEQUENCE [LARGE SCALE GENOMIC DNA]</scope>
    <source>
        <strain evidence="2 3">F 279</strain>
    </source>
</reference>
<evidence type="ECO:0000313" key="3">
    <source>
        <dbReference type="Proteomes" id="UP000092643"/>
    </source>
</evidence>
<organism evidence="2 3">
    <name type="scientific">Gallibacterium anatis</name>
    <dbReference type="NCBI Taxonomy" id="750"/>
    <lineage>
        <taxon>Bacteria</taxon>
        <taxon>Pseudomonadati</taxon>
        <taxon>Pseudomonadota</taxon>
        <taxon>Gammaproteobacteria</taxon>
        <taxon>Pasteurellales</taxon>
        <taxon>Pasteurellaceae</taxon>
        <taxon>Gallibacterium</taxon>
    </lineage>
</organism>
<sequence>MKYLQNILGSLACCLMSTQLLAAQPDATQLSQLKANYQRSFTQDIPYKPIVWLGDRYEADALLELASTGINVEGQRKYLIPSEEIVLVMPRIDTLSKNIKALAKTTKHLYLFVMTDDKFAEPYGDRSWETLIKSGLAKKLPSNVKLFKLENDSVTPTGDRNNFEYPTEFMQSAVFKKQVKPKFEQVTTVYSNMPRQ</sequence>
<proteinExistence type="predicted"/>
<evidence type="ECO:0000256" key="1">
    <source>
        <dbReference type="SAM" id="SignalP"/>
    </source>
</evidence>
<accession>A0A1A7P054</accession>
<dbReference type="Proteomes" id="UP000092643">
    <property type="component" value="Unassembled WGS sequence"/>
</dbReference>
<comment type="caution">
    <text evidence="2">The sequence shown here is derived from an EMBL/GenBank/DDBJ whole genome shotgun (WGS) entry which is preliminary data.</text>
</comment>
<feature type="chain" id="PRO_5008358909" evidence="1">
    <location>
        <begin position="23"/>
        <end position="196"/>
    </location>
</feature>
<protein>
    <submittedName>
        <fullName evidence="2">Uncharacterized protein</fullName>
    </submittedName>
</protein>
<dbReference type="AlphaFoldDB" id="A0A1A7P054"/>